<evidence type="ECO:0000256" key="1">
    <source>
        <dbReference type="SAM" id="MobiDB-lite"/>
    </source>
</evidence>
<proteinExistence type="predicted"/>
<evidence type="ECO:0000313" key="2">
    <source>
        <dbReference type="EMBL" id="NMQ29752.1"/>
    </source>
</evidence>
<comment type="caution">
    <text evidence="2">The sequence shown here is derived from an EMBL/GenBank/DDBJ whole genome shotgun (WGS) entry which is preliminary data.</text>
</comment>
<dbReference type="RefSeq" id="WP_169068205.1">
    <property type="nucleotide sequence ID" value="NZ_SPMY01000068.1"/>
</dbReference>
<reference evidence="2 3" key="1">
    <citation type="submission" date="2019-03" db="EMBL/GenBank/DDBJ databases">
        <title>Metabolic reconstructions from genomes of highly enriched 'Candidatus Accumulibacter' and 'Candidatus Competibacter' bioreactor populations.</title>
        <authorList>
            <person name="Annavajhala M.K."/>
            <person name="Welles L."/>
            <person name="Abbas B."/>
            <person name="Sorokin D."/>
            <person name="Park H."/>
            <person name="Van Loosdrecht M."/>
            <person name="Chandran K."/>
        </authorList>
    </citation>
    <scope>NUCLEOTIDE SEQUENCE [LARGE SCALE GENOMIC DNA]</scope>
    <source>
        <strain evidence="2 3">SBR_S</strain>
    </source>
</reference>
<name>A0ABX1U3I7_9PROT</name>
<dbReference type="EMBL" id="SPMY01000068">
    <property type="protein sequence ID" value="NMQ29752.1"/>
    <property type="molecule type" value="Genomic_DNA"/>
</dbReference>
<evidence type="ECO:0000313" key="3">
    <source>
        <dbReference type="Proteomes" id="UP000749010"/>
    </source>
</evidence>
<accession>A0ABX1U3I7</accession>
<organism evidence="2 3">
    <name type="scientific">Candidatus Accumulibacter phosphatis</name>
    <dbReference type="NCBI Taxonomy" id="327160"/>
    <lineage>
        <taxon>Bacteria</taxon>
        <taxon>Pseudomonadati</taxon>
        <taxon>Pseudomonadota</taxon>
        <taxon>Betaproteobacteria</taxon>
        <taxon>Candidatus Accumulibacter</taxon>
    </lineage>
</organism>
<protein>
    <submittedName>
        <fullName evidence="2">Uncharacterized protein</fullName>
    </submittedName>
</protein>
<gene>
    <name evidence="2" type="ORF">E4Q23_19460</name>
</gene>
<dbReference type="Proteomes" id="UP000749010">
    <property type="component" value="Unassembled WGS sequence"/>
</dbReference>
<keyword evidence="3" id="KW-1185">Reference proteome</keyword>
<sequence length="184" mass="19422">MTLTDHLILPLPERPDMRPAPSGMNLIDIELARGLPARITLAADLALVVAAPTGAYARWLALAPDTVVLSAADDTAPYTSASHPASGAESLPVRLYLMRGPALVASVPLRSGRRWLLPEVGAPLIELVLLDAVITVGAVRGDPMSGARIRFAWRRPGSVAGNPPIGEVLPPPQARASVRNRIES</sequence>
<feature type="region of interest" description="Disordered" evidence="1">
    <location>
        <begin position="162"/>
        <end position="184"/>
    </location>
</feature>